<keyword evidence="2" id="KW-1185">Reference proteome</keyword>
<evidence type="ECO:0000313" key="1">
    <source>
        <dbReference type="EMBL" id="MPC23552.1"/>
    </source>
</evidence>
<gene>
    <name evidence="1" type="ORF">E2C01_016607</name>
</gene>
<name>A0A5B7DPI9_PORTR</name>
<organism evidence="1 2">
    <name type="scientific">Portunus trituberculatus</name>
    <name type="common">Swimming crab</name>
    <name type="synonym">Neptunus trituberculatus</name>
    <dbReference type="NCBI Taxonomy" id="210409"/>
    <lineage>
        <taxon>Eukaryota</taxon>
        <taxon>Metazoa</taxon>
        <taxon>Ecdysozoa</taxon>
        <taxon>Arthropoda</taxon>
        <taxon>Crustacea</taxon>
        <taxon>Multicrustacea</taxon>
        <taxon>Malacostraca</taxon>
        <taxon>Eumalacostraca</taxon>
        <taxon>Eucarida</taxon>
        <taxon>Decapoda</taxon>
        <taxon>Pleocyemata</taxon>
        <taxon>Brachyura</taxon>
        <taxon>Eubrachyura</taxon>
        <taxon>Portunoidea</taxon>
        <taxon>Portunidae</taxon>
        <taxon>Portuninae</taxon>
        <taxon>Portunus</taxon>
    </lineage>
</organism>
<protein>
    <submittedName>
        <fullName evidence="1">Uncharacterized protein</fullName>
    </submittedName>
</protein>
<reference evidence="1 2" key="1">
    <citation type="submission" date="2019-05" db="EMBL/GenBank/DDBJ databases">
        <title>Another draft genome of Portunus trituberculatus and its Hox gene families provides insights of decapod evolution.</title>
        <authorList>
            <person name="Jeong J.-H."/>
            <person name="Song I."/>
            <person name="Kim S."/>
            <person name="Choi T."/>
            <person name="Kim D."/>
            <person name="Ryu S."/>
            <person name="Kim W."/>
        </authorList>
    </citation>
    <scope>NUCLEOTIDE SEQUENCE [LARGE SCALE GENOMIC DNA]</scope>
    <source>
        <tissue evidence="1">Muscle</tissue>
    </source>
</reference>
<evidence type="ECO:0000313" key="2">
    <source>
        <dbReference type="Proteomes" id="UP000324222"/>
    </source>
</evidence>
<accession>A0A5B7DPI9</accession>
<sequence>MMGVFVKFSVLPPGKTLCLNGEQLSGDKQLASPTGLHIAHDLSSPCSPHTPPTHHPLTTPQRPLITPSPPIHQGPTPPIHTTLIPSFSSTPPPPHFTSTLCLPTFLTQTCSSHPFLHAHSQLPTSPPHRHALSSHTFIHTPVCVYDNLT</sequence>
<dbReference type="EMBL" id="VSRR010001222">
    <property type="protein sequence ID" value="MPC23552.1"/>
    <property type="molecule type" value="Genomic_DNA"/>
</dbReference>
<comment type="caution">
    <text evidence="1">The sequence shown here is derived from an EMBL/GenBank/DDBJ whole genome shotgun (WGS) entry which is preliminary data.</text>
</comment>
<proteinExistence type="predicted"/>
<dbReference type="Proteomes" id="UP000324222">
    <property type="component" value="Unassembled WGS sequence"/>
</dbReference>
<dbReference type="AlphaFoldDB" id="A0A5B7DPI9"/>